<evidence type="ECO:0000256" key="4">
    <source>
        <dbReference type="ARBA" id="ARBA00022679"/>
    </source>
</evidence>
<comment type="catalytic activity">
    <reaction evidence="6">
        <text>(sulfur carrier)-H + L-cysteine = (sulfur carrier)-SH + L-alanine</text>
        <dbReference type="Rhea" id="RHEA:43892"/>
        <dbReference type="Rhea" id="RHEA-COMP:14737"/>
        <dbReference type="Rhea" id="RHEA-COMP:14739"/>
        <dbReference type="ChEBI" id="CHEBI:29917"/>
        <dbReference type="ChEBI" id="CHEBI:35235"/>
        <dbReference type="ChEBI" id="CHEBI:57972"/>
        <dbReference type="ChEBI" id="CHEBI:64428"/>
        <dbReference type="EC" id="2.8.1.7"/>
    </reaction>
</comment>
<keyword evidence="5" id="KW-0663">Pyridoxal phosphate</keyword>
<keyword evidence="9" id="KW-1185">Reference proteome</keyword>
<feature type="domain" description="Aminotransferase class V" evidence="7">
    <location>
        <begin position="26"/>
        <end position="397"/>
    </location>
</feature>
<gene>
    <name evidence="8" type="ORF">FYJ83_03235</name>
</gene>
<evidence type="ECO:0000256" key="3">
    <source>
        <dbReference type="ARBA" id="ARBA00012239"/>
    </source>
</evidence>
<name>A0A6N7XER4_9FIRM</name>
<comment type="cofactor">
    <cofactor evidence="1">
        <name>pyridoxal 5'-phosphate</name>
        <dbReference type="ChEBI" id="CHEBI:597326"/>
    </cofactor>
</comment>
<dbReference type="PIRSF" id="PIRSF005572">
    <property type="entry name" value="NifS"/>
    <property type="match status" value="1"/>
</dbReference>
<dbReference type="GO" id="GO:0006534">
    <property type="term" value="P:cysteine metabolic process"/>
    <property type="evidence" value="ECO:0007669"/>
    <property type="project" value="InterPro"/>
</dbReference>
<comment type="similarity">
    <text evidence="2">Belongs to the class-V pyridoxal-phosphate-dependent aminotransferase family. Csd subfamily.</text>
</comment>
<dbReference type="SUPFAM" id="SSF53383">
    <property type="entry name" value="PLP-dependent transferases"/>
    <property type="match status" value="1"/>
</dbReference>
<dbReference type="RefSeq" id="WP_154438904.1">
    <property type="nucleotide sequence ID" value="NZ_VUNQ01000004.1"/>
</dbReference>
<dbReference type="GO" id="GO:0031071">
    <property type="term" value="F:cysteine desulfurase activity"/>
    <property type="evidence" value="ECO:0007669"/>
    <property type="project" value="UniProtKB-EC"/>
</dbReference>
<dbReference type="InterPro" id="IPR000192">
    <property type="entry name" value="Aminotrans_V_dom"/>
</dbReference>
<dbReference type="InterPro" id="IPR016454">
    <property type="entry name" value="Cysteine_dSase"/>
</dbReference>
<evidence type="ECO:0000256" key="5">
    <source>
        <dbReference type="ARBA" id="ARBA00022898"/>
    </source>
</evidence>
<dbReference type="NCBIfam" id="TIGR01979">
    <property type="entry name" value="sufS"/>
    <property type="match status" value="1"/>
</dbReference>
<dbReference type="EMBL" id="VUNQ01000004">
    <property type="protein sequence ID" value="MSU00479.1"/>
    <property type="molecule type" value="Genomic_DNA"/>
</dbReference>
<evidence type="ECO:0000256" key="1">
    <source>
        <dbReference type="ARBA" id="ARBA00001933"/>
    </source>
</evidence>
<evidence type="ECO:0000313" key="8">
    <source>
        <dbReference type="EMBL" id="MSU00479.1"/>
    </source>
</evidence>
<dbReference type="EC" id="2.8.1.7" evidence="3"/>
<dbReference type="InterPro" id="IPR010970">
    <property type="entry name" value="Cys_dSase_SufS"/>
</dbReference>
<dbReference type="PANTHER" id="PTHR43586:SF8">
    <property type="entry name" value="CYSTEINE DESULFURASE 1, CHLOROPLASTIC"/>
    <property type="match status" value="1"/>
</dbReference>
<dbReference type="PANTHER" id="PTHR43586">
    <property type="entry name" value="CYSTEINE DESULFURASE"/>
    <property type="match status" value="1"/>
</dbReference>
<sequence>MNKLDPLEIKKDFPIFNQKINGNSLVYLDNGATTQKPIDVINAISDYNITSHGNPHRGAHELSIRATELYDLSKAKVKKLINAKHIEEIIFTKNATESLNLIAYSYGMEFIKENDEIVLAISEHHSNILPWQRVAKEKGAVLKYMYLDEEGRISLEEIKSKITNKTKIVAVAQMSNTLGTIHPIEEIIDYSHKMGAVVIVDGAQSTPHMPVDVQNLDADFFVFSGHKMLGPMGIGVLYGKIELLESMSPFLLGGDMIEYVYEQDATFAPLPFKFESGTQNVEGAVGLGSAIDYLQKIGLDNIKSHEKKLMEYTLDKMLPLSYINIQGPKDLNMRGGIISFTMDDIHPHDIASILDSYGIAIRAGHHCCQPLMKYLNVPATSRISFYLYNTKEDIDRFIEGIENVRKWFGYGS</sequence>
<evidence type="ECO:0000256" key="6">
    <source>
        <dbReference type="ARBA" id="ARBA00050776"/>
    </source>
</evidence>
<organism evidence="8 9">
    <name type="scientific">Tissierella pigra</name>
    <dbReference type="NCBI Taxonomy" id="2607614"/>
    <lineage>
        <taxon>Bacteria</taxon>
        <taxon>Bacillati</taxon>
        <taxon>Bacillota</taxon>
        <taxon>Tissierellia</taxon>
        <taxon>Tissierellales</taxon>
        <taxon>Tissierellaceae</taxon>
        <taxon>Tissierella</taxon>
    </lineage>
</organism>
<keyword evidence="4" id="KW-0808">Transferase</keyword>
<comment type="caution">
    <text evidence="8">The sequence shown here is derived from an EMBL/GenBank/DDBJ whole genome shotgun (WGS) entry which is preliminary data.</text>
</comment>
<dbReference type="Proteomes" id="UP000469523">
    <property type="component" value="Unassembled WGS sequence"/>
</dbReference>
<reference evidence="8 9" key="1">
    <citation type="submission" date="2019-09" db="EMBL/GenBank/DDBJ databases">
        <title>In-depth cultivation of the pig gut microbiome towards novel bacterial diversity and tailored functional studies.</title>
        <authorList>
            <person name="Wylensek D."/>
            <person name="Hitch T.C.A."/>
            <person name="Clavel T."/>
        </authorList>
    </citation>
    <scope>NUCLEOTIDE SEQUENCE [LARGE SCALE GENOMIC DNA]</scope>
    <source>
        <strain evidence="8 9">WCA3-693-APC-4?</strain>
    </source>
</reference>
<dbReference type="GO" id="GO:0030170">
    <property type="term" value="F:pyridoxal phosphate binding"/>
    <property type="evidence" value="ECO:0007669"/>
    <property type="project" value="InterPro"/>
</dbReference>
<dbReference type="Pfam" id="PF00266">
    <property type="entry name" value="Aminotran_5"/>
    <property type="match status" value="1"/>
</dbReference>
<evidence type="ECO:0000256" key="2">
    <source>
        <dbReference type="ARBA" id="ARBA00010447"/>
    </source>
</evidence>
<dbReference type="Gene3D" id="3.90.1150.10">
    <property type="entry name" value="Aspartate Aminotransferase, domain 1"/>
    <property type="match status" value="1"/>
</dbReference>
<dbReference type="AlphaFoldDB" id="A0A6N7XER4"/>
<dbReference type="Gene3D" id="3.40.640.10">
    <property type="entry name" value="Type I PLP-dependent aspartate aminotransferase-like (Major domain)"/>
    <property type="match status" value="1"/>
</dbReference>
<proteinExistence type="inferred from homology"/>
<dbReference type="InterPro" id="IPR015422">
    <property type="entry name" value="PyrdxlP-dep_Trfase_small"/>
</dbReference>
<dbReference type="InterPro" id="IPR015421">
    <property type="entry name" value="PyrdxlP-dep_Trfase_major"/>
</dbReference>
<accession>A0A6N7XER4</accession>
<dbReference type="InterPro" id="IPR015424">
    <property type="entry name" value="PyrdxlP-dep_Trfase"/>
</dbReference>
<evidence type="ECO:0000313" key="9">
    <source>
        <dbReference type="Proteomes" id="UP000469523"/>
    </source>
</evidence>
<dbReference type="CDD" id="cd06453">
    <property type="entry name" value="SufS_like"/>
    <property type="match status" value="1"/>
</dbReference>
<evidence type="ECO:0000259" key="7">
    <source>
        <dbReference type="Pfam" id="PF00266"/>
    </source>
</evidence>
<protein>
    <recommendedName>
        <fullName evidence="3">cysteine desulfurase</fullName>
        <ecNumber evidence="3">2.8.1.7</ecNumber>
    </recommendedName>
</protein>